<reference evidence="2 3" key="1">
    <citation type="submission" date="2018-03" db="EMBL/GenBank/DDBJ databases">
        <authorList>
            <person name="Gully D."/>
        </authorList>
    </citation>
    <scope>NUCLEOTIDE SEQUENCE [LARGE SCALE GENOMIC DNA]</scope>
    <source>
        <strain evidence="2">ORS3257</strain>
    </source>
</reference>
<dbReference type="EMBL" id="LS398110">
    <property type="protein sequence ID" value="SPP92813.1"/>
    <property type="molecule type" value="Genomic_DNA"/>
</dbReference>
<keyword evidence="1" id="KW-0812">Transmembrane</keyword>
<sequence length="628" mass="67741">MTVKPVDLQVLLAKGGVADGHRSGATAAGYVGQVASALDIKKPATIEALKPALSEYVVDVILSAAWYTRQYSRARRNAILFIALNAAMVVGFPIAIAALGGTWSSSSSAANPHVGSLVAQLTAVLTGILALQKTISAWYSQQQNYAGWYKCAADLKELYYSLLKAWTGKVEGREIEFAAWLETSSAEARKLLNTERLDYYTRLALPTFDVLDMLTASKSNVASLVTSLLPAEKETQAVAIGTKVLQGQGSTAVEQPASGAADIVQVGLVSTASLPPFDQETVDLCSAVTLKNSADVRALFGEHQGFFDWYNQTFRNVDAMKTRFPSRDTASKRKHFDDFWDQIPAIFGNDSISAIELCALMAVNLEESNGDLTSAPEEMNGLGRPHPGLAYAFDKIDGLKQTYNHAPNRTALSLFQDHLFTDAHGQKAGARSILGRPGGIDPRWGGDTWPSDVSAAVDPSINGFVMEADFFKFRGRGVIQTTWRNDYKLLIGYILSDDGRRNSVLNGLATRWQAAAAGAGDELDRIATISSNSDWDLAFSQDIILAKGVAIDSQAKNNYLQSLSRNLDDLNGPKSARGSLLYFAAHINGGSYPSRVAPKMSTLMRGLALSLKTQAVARAPRSAEIIEV</sequence>
<evidence type="ECO:0000313" key="2">
    <source>
        <dbReference type="EMBL" id="SPP92813.1"/>
    </source>
</evidence>
<evidence type="ECO:0000256" key="1">
    <source>
        <dbReference type="SAM" id="Phobius"/>
    </source>
</evidence>
<dbReference type="AlphaFoldDB" id="A0A2U3PUI6"/>
<name>A0A2U3PUI6_9BRAD</name>
<proteinExistence type="predicted"/>
<dbReference type="KEGG" id="bvz:BRAD3257_1693"/>
<feature type="transmembrane region" description="Helical" evidence="1">
    <location>
        <begin position="78"/>
        <end position="101"/>
    </location>
</feature>
<keyword evidence="1" id="KW-1133">Transmembrane helix</keyword>
<keyword evidence="1" id="KW-0472">Membrane</keyword>
<accession>A0A2U3PUI6</accession>
<dbReference type="RefSeq" id="WP_122401351.1">
    <property type="nucleotide sequence ID" value="NZ_LS398110.1"/>
</dbReference>
<dbReference type="Proteomes" id="UP000246085">
    <property type="component" value="Chromosome BRAD3257"/>
</dbReference>
<organism evidence="2 3">
    <name type="scientific">Bradyrhizobium vignae</name>
    <dbReference type="NCBI Taxonomy" id="1549949"/>
    <lineage>
        <taxon>Bacteria</taxon>
        <taxon>Pseudomonadati</taxon>
        <taxon>Pseudomonadota</taxon>
        <taxon>Alphaproteobacteria</taxon>
        <taxon>Hyphomicrobiales</taxon>
        <taxon>Nitrobacteraceae</taxon>
        <taxon>Bradyrhizobium</taxon>
    </lineage>
</organism>
<gene>
    <name evidence="2" type="ORF">BRAD3257_1693</name>
</gene>
<evidence type="ECO:0000313" key="3">
    <source>
        <dbReference type="Proteomes" id="UP000246085"/>
    </source>
</evidence>
<protein>
    <submittedName>
        <fullName evidence="2">Uncharacterized protein</fullName>
    </submittedName>
</protein>